<reference evidence="1" key="1">
    <citation type="submission" date="2021-02" db="EMBL/GenBank/DDBJ databases">
        <authorList>
            <consortium name="DOE Joint Genome Institute"/>
            <person name="Ahrendt S."/>
            <person name="Looney B.P."/>
            <person name="Miyauchi S."/>
            <person name="Morin E."/>
            <person name="Drula E."/>
            <person name="Courty P.E."/>
            <person name="Chicoki N."/>
            <person name="Fauchery L."/>
            <person name="Kohler A."/>
            <person name="Kuo A."/>
            <person name="Labutti K."/>
            <person name="Pangilinan J."/>
            <person name="Lipzen A."/>
            <person name="Riley R."/>
            <person name="Andreopoulos W."/>
            <person name="He G."/>
            <person name="Johnson J."/>
            <person name="Barry K.W."/>
            <person name="Grigoriev I.V."/>
            <person name="Nagy L."/>
            <person name="Hibbett D."/>
            <person name="Henrissat B."/>
            <person name="Matheny P.B."/>
            <person name="Labbe J."/>
            <person name="Martin F."/>
        </authorList>
    </citation>
    <scope>NUCLEOTIDE SEQUENCE</scope>
    <source>
        <strain evidence="1">FP105234-sp</strain>
    </source>
</reference>
<evidence type="ECO:0000313" key="2">
    <source>
        <dbReference type="Proteomes" id="UP000814033"/>
    </source>
</evidence>
<evidence type="ECO:0000313" key="1">
    <source>
        <dbReference type="EMBL" id="KAI0037377.1"/>
    </source>
</evidence>
<dbReference type="Proteomes" id="UP000814033">
    <property type="component" value="Unassembled WGS sequence"/>
</dbReference>
<gene>
    <name evidence="1" type="ORF">FA95DRAFT_1568169</name>
</gene>
<keyword evidence="2" id="KW-1185">Reference proteome</keyword>
<sequence length="115" mass="12722">MPQRCRAARKTSGDAHWTPYKPPSRAQPTKFVAKALNESHARRAQIESNFLTALDMYPAPPLCAHPPSKRDPCPGIALARGDHRRLLAQTPHRRSLKPTNLAQHAGDTLGTVLMQ</sequence>
<organism evidence="1 2">
    <name type="scientific">Auriscalpium vulgare</name>
    <dbReference type="NCBI Taxonomy" id="40419"/>
    <lineage>
        <taxon>Eukaryota</taxon>
        <taxon>Fungi</taxon>
        <taxon>Dikarya</taxon>
        <taxon>Basidiomycota</taxon>
        <taxon>Agaricomycotina</taxon>
        <taxon>Agaricomycetes</taxon>
        <taxon>Russulales</taxon>
        <taxon>Auriscalpiaceae</taxon>
        <taxon>Auriscalpium</taxon>
    </lineage>
</organism>
<reference evidence="1" key="2">
    <citation type="journal article" date="2022" name="New Phytol.">
        <title>Evolutionary transition to the ectomycorrhizal habit in the genomes of a hyperdiverse lineage of mushroom-forming fungi.</title>
        <authorList>
            <person name="Looney B."/>
            <person name="Miyauchi S."/>
            <person name="Morin E."/>
            <person name="Drula E."/>
            <person name="Courty P.E."/>
            <person name="Kohler A."/>
            <person name="Kuo A."/>
            <person name="LaButti K."/>
            <person name="Pangilinan J."/>
            <person name="Lipzen A."/>
            <person name="Riley R."/>
            <person name="Andreopoulos W."/>
            <person name="He G."/>
            <person name="Johnson J."/>
            <person name="Nolan M."/>
            <person name="Tritt A."/>
            <person name="Barry K.W."/>
            <person name="Grigoriev I.V."/>
            <person name="Nagy L.G."/>
            <person name="Hibbett D."/>
            <person name="Henrissat B."/>
            <person name="Matheny P.B."/>
            <person name="Labbe J."/>
            <person name="Martin F.M."/>
        </authorList>
    </citation>
    <scope>NUCLEOTIDE SEQUENCE</scope>
    <source>
        <strain evidence="1">FP105234-sp</strain>
    </source>
</reference>
<accession>A0ACB8R0F4</accession>
<proteinExistence type="predicted"/>
<dbReference type="EMBL" id="MU277014">
    <property type="protein sequence ID" value="KAI0037377.1"/>
    <property type="molecule type" value="Genomic_DNA"/>
</dbReference>
<name>A0ACB8R0F4_9AGAM</name>
<comment type="caution">
    <text evidence="1">The sequence shown here is derived from an EMBL/GenBank/DDBJ whole genome shotgun (WGS) entry which is preliminary data.</text>
</comment>
<protein>
    <submittedName>
        <fullName evidence="1">Uncharacterized protein</fullName>
    </submittedName>
</protein>